<keyword evidence="1" id="KW-0812">Transmembrane</keyword>
<evidence type="ECO:0008006" key="4">
    <source>
        <dbReference type="Google" id="ProtNLM"/>
    </source>
</evidence>
<gene>
    <name evidence="2" type="ORF">ACFO26_02130</name>
</gene>
<evidence type="ECO:0000256" key="1">
    <source>
        <dbReference type="SAM" id="Phobius"/>
    </source>
</evidence>
<feature type="transmembrane region" description="Helical" evidence="1">
    <location>
        <begin position="244"/>
        <end position="261"/>
    </location>
</feature>
<keyword evidence="3" id="KW-1185">Reference proteome</keyword>
<dbReference type="InterPro" id="IPR007136">
    <property type="entry name" value="DUF347"/>
</dbReference>
<feature type="transmembrane region" description="Helical" evidence="1">
    <location>
        <begin position="211"/>
        <end position="232"/>
    </location>
</feature>
<dbReference type="Proteomes" id="UP001595987">
    <property type="component" value="Unassembled WGS sequence"/>
</dbReference>
<sequence>MLEKKFQWSKVPLIGGLFWATKLISTGQGESLSDFSSQIFGQQHAVMGDIFTIGWSLILFGLFLFMQLRSEKYRPIFYWLSVALLAVFGTNLADDLANGLGLSHMITAGIFAVGMIISFVSWHHSTGDLSIHHITTLKQEIYYWITVMFSFALGTAVGDWLADTTGGFNPDPFGLGLGLLNTGLILGAIFLALFIYRFVARPKNNTFAEILTFWLAYILTRPVGASFADYFGYDFHAGFLGNKGMSIIWLSLFVILMSATLREYHKKENNHLQVT</sequence>
<feature type="transmembrane region" description="Helical" evidence="1">
    <location>
        <begin position="99"/>
        <end position="120"/>
    </location>
</feature>
<dbReference type="EMBL" id="JBHSGD010000002">
    <property type="protein sequence ID" value="MFC4651701.1"/>
    <property type="molecule type" value="Genomic_DNA"/>
</dbReference>
<feature type="transmembrane region" description="Helical" evidence="1">
    <location>
        <begin position="173"/>
        <end position="199"/>
    </location>
</feature>
<reference evidence="3" key="1">
    <citation type="journal article" date="2019" name="Int. J. Syst. Evol. Microbiol.">
        <title>The Global Catalogue of Microorganisms (GCM) 10K type strain sequencing project: providing services to taxonomists for standard genome sequencing and annotation.</title>
        <authorList>
            <consortium name="The Broad Institute Genomics Platform"/>
            <consortium name="The Broad Institute Genome Sequencing Center for Infectious Disease"/>
            <person name="Wu L."/>
            <person name="Ma J."/>
        </authorList>
    </citation>
    <scope>NUCLEOTIDE SEQUENCE [LARGE SCALE GENOMIC DNA]</scope>
    <source>
        <strain evidence="3">CCUG 63287</strain>
    </source>
</reference>
<comment type="caution">
    <text evidence="2">The sequence shown here is derived from an EMBL/GenBank/DDBJ whole genome shotgun (WGS) entry which is preliminary data.</text>
</comment>
<evidence type="ECO:0000313" key="3">
    <source>
        <dbReference type="Proteomes" id="UP001595987"/>
    </source>
</evidence>
<feature type="transmembrane region" description="Helical" evidence="1">
    <location>
        <begin position="45"/>
        <end position="64"/>
    </location>
</feature>
<feature type="transmembrane region" description="Helical" evidence="1">
    <location>
        <begin position="141"/>
        <end position="161"/>
    </location>
</feature>
<protein>
    <recommendedName>
        <fullName evidence="4">Membrane-anchored protein</fullName>
    </recommendedName>
</protein>
<evidence type="ECO:0000313" key="2">
    <source>
        <dbReference type="EMBL" id="MFC4651701.1"/>
    </source>
</evidence>
<keyword evidence="1" id="KW-0472">Membrane</keyword>
<organism evidence="2 3">
    <name type="scientific">Lactococcus nasutitermitis</name>
    <dbReference type="NCBI Taxonomy" id="1652957"/>
    <lineage>
        <taxon>Bacteria</taxon>
        <taxon>Bacillati</taxon>
        <taxon>Bacillota</taxon>
        <taxon>Bacilli</taxon>
        <taxon>Lactobacillales</taxon>
        <taxon>Streptococcaceae</taxon>
        <taxon>Lactococcus</taxon>
    </lineage>
</organism>
<dbReference type="RefSeq" id="WP_213536638.1">
    <property type="nucleotide sequence ID" value="NZ_BOVQ01000008.1"/>
</dbReference>
<proteinExistence type="predicted"/>
<accession>A0ABV9JB86</accession>
<keyword evidence="1" id="KW-1133">Transmembrane helix</keyword>
<feature type="transmembrane region" description="Helical" evidence="1">
    <location>
        <begin position="76"/>
        <end position="93"/>
    </location>
</feature>
<name>A0ABV9JB86_9LACT</name>
<dbReference type="Pfam" id="PF03988">
    <property type="entry name" value="DUF347"/>
    <property type="match status" value="3"/>
</dbReference>